<dbReference type="AlphaFoldDB" id="A0AAP0X4Z2"/>
<dbReference type="Proteomes" id="UP001415857">
    <property type="component" value="Unassembled WGS sequence"/>
</dbReference>
<gene>
    <name evidence="1" type="ORF">L1049_024424</name>
</gene>
<evidence type="ECO:0000313" key="2">
    <source>
        <dbReference type="Proteomes" id="UP001415857"/>
    </source>
</evidence>
<name>A0AAP0X4Z2_LIQFO</name>
<sequence length="97" mass="10810">MELGLGLKHTLYENPRNTHLICGNDRIRIKKKGSPNRMEWVCRPIAVGLQTYRRGFGWVYKLSSLSGGRGRDGDLFICITAESSPLVETHPPSAAVD</sequence>
<dbReference type="EMBL" id="JBBPBK010000005">
    <property type="protein sequence ID" value="KAK9285235.1"/>
    <property type="molecule type" value="Genomic_DNA"/>
</dbReference>
<keyword evidence="2" id="KW-1185">Reference proteome</keyword>
<accession>A0AAP0X4Z2</accession>
<evidence type="ECO:0000313" key="1">
    <source>
        <dbReference type="EMBL" id="KAK9285235.1"/>
    </source>
</evidence>
<reference evidence="1 2" key="1">
    <citation type="journal article" date="2024" name="Plant J.">
        <title>Genome sequences and population genomics reveal climatic adaptation and genomic divergence between two closely related sweetgum species.</title>
        <authorList>
            <person name="Xu W.Q."/>
            <person name="Ren C.Q."/>
            <person name="Zhang X.Y."/>
            <person name="Comes H.P."/>
            <person name="Liu X.H."/>
            <person name="Li Y.G."/>
            <person name="Kettle C.J."/>
            <person name="Jalonen R."/>
            <person name="Gaisberger H."/>
            <person name="Ma Y.Z."/>
            <person name="Qiu Y.X."/>
        </authorList>
    </citation>
    <scope>NUCLEOTIDE SEQUENCE [LARGE SCALE GENOMIC DNA]</scope>
    <source>
        <strain evidence="1">Hangzhou</strain>
    </source>
</reference>
<protein>
    <submittedName>
        <fullName evidence="1">Uncharacterized protein</fullName>
    </submittedName>
</protein>
<proteinExistence type="predicted"/>
<comment type="caution">
    <text evidence="1">The sequence shown here is derived from an EMBL/GenBank/DDBJ whole genome shotgun (WGS) entry which is preliminary data.</text>
</comment>
<organism evidence="1 2">
    <name type="scientific">Liquidambar formosana</name>
    <name type="common">Formosan gum</name>
    <dbReference type="NCBI Taxonomy" id="63359"/>
    <lineage>
        <taxon>Eukaryota</taxon>
        <taxon>Viridiplantae</taxon>
        <taxon>Streptophyta</taxon>
        <taxon>Embryophyta</taxon>
        <taxon>Tracheophyta</taxon>
        <taxon>Spermatophyta</taxon>
        <taxon>Magnoliopsida</taxon>
        <taxon>eudicotyledons</taxon>
        <taxon>Gunneridae</taxon>
        <taxon>Pentapetalae</taxon>
        <taxon>Saxifragales</taxon>
        <taxon>Altingiaceae</taxon>
        <taxon>Liquidambar</taxon>
    </lineage>
</organism>